<dbReference type="CDD" id="cd00075">
    <property type="entry name" value="HATPase"/>
    <property type="match status" value="1"/>
</dbReference>
<dbReference type="EMBL" id="CP001654">
    <property type="protein sequence ID" value="ACS86356.1"/>
    <property type="molecule type" value="Genomic_DNA"/>
</dbReference>
<protein>
    <recommendedName>
        <fullName evidence="3">histidine kinase</fullName>
        <ecNumber evidence="3">2.7.13.3</ecNumber>
    </recommendedName>
</protein>
<evidence type="ECO:0000256" key="6">
    <source>
        <dbReference type="ARBA" id="ARBA00022692"/>
    </source>
</evidence>
<evidence type="ECO:0000256" key="7">
    <source>
        <dbReference type="ARBA" id="ARBA00022777"/>
    </source>
</evidence>
<accession>C6C9T4</accession>
<dbReference type="eggNOG" id="COG2205">
    <property type="taxonomic scope" value="Bacteria"/>
</dbReference>
<dbReference type="GO" id="GO:0005886">
    <property type="term" value="C:plasma membrane"/>
    <property type="evidence" value="ECO:0007669"/>
    <property type="project" value="TreeGrafter"/>
</dbReference>
<evidence type="ECO:0000256" key="8">
    <source>
        <dbReference type="ARBA" id="ARBA00022989"/>
    </source>
</evidence>
<evidence type="ECO:0000256" key="3">
    <source>
        <dbReference type="ARBA" id="ARBA00012438"/>
    </source>
</evidence>
<dbReference type="STRING" id="579405.Dd703_2579"/>
<dbReference type="InterPro" id="IPR003661">
    <property type="entry name" value="HisK_dim/P_dom"/>
</dbReference>
<dbReference type="Gene3D" id="3.30.565.10">
    <property type="entry name" value="Histidine kinase-like ATPase, C-terminal domain"/>
    <property type="match status" value="1"/>
</dbReference>
<keyword evidence="10" id="KW-0472">Membrane</keyword>
<keyword evidence="9" id="KW-0902">Two-component regulatory system</keyword>
<keyword evidence="4" id="KW-0597">Phosphoprotein</keyword>
<dbReference type="InterPro" id="IPR005467">
    <property type="entry name" value="His_kinase_dom"/>
</dbReference>
<dbReference type="KEGG" id="dda:Dd703_2579"/>
<dbReference type="PANTHER" id="PTHR45436">
    <property type="entry name" value="SENSOR HISTIDINE KINASE YKOH"/>
    <property type="match status" value="1"/>
</dbReference>
<keyword evidence="14" id="KW-1185">Reference proteome</keyword>
<dbReference type="PROSITE" id="PS50885">
    <property type="entry name" value="HAMP"/>
    <property type="match status" value="1"/>
</dbReference>
<name>C6C9T4_MUSP7</name>
<dbReference type="SMART" id="SM00387">
    <property type="entry name" value="HATPase_c"/>
    <property type="match status" value="1"/>
</dbReference>
<dbReference type="SMART" id="SM00388">
    <property type="entry name" value="HisKA"/>
    <property type="match status" value="1"/>
</dbReference>
<dbReference type="InterPro" id="IPR003660">
    <property type="entry name" value="HAMP_dom"/>
</dbReference>
<keyword evidence="8 10" id="KW-1133">Transmembrane helix</keyword>
<dbReference type="Pfam" id="PF00512">
    <property type="entry name" value="HisKA"/>
    <property type="match status" value="1"/>
</dbReference>
<dbReference type="InterPro" id="IPR050428">
    <property type="entry name" value="TCS_sensor_his_kinase"/>
</dbReference>
<dbReference type="SUPFAM" id="SSF47384">
    <property type="entry name" value="Homodimeric domain of signal transducing histidine kinase"/>
    <property type="match status" value="1"/>
</dbReference>
<dbReference type="Pfam" id="PF02518">
    <property type="entry name" value="HATPase_c"/>
    <property type="match status" value="1"/>
</dbReference>
<dbReference type="SUPFAM" id="SSF55874">
    <property type="entry name" value="ATPase domain of HSP90 chaperone/DNA topoisomerase II/histidine kinase"/>
    <property type="match status" value="1"/>
</dbReference>
<evidence type="ECO:0000256" key="1">
    <source>
        <dbReference type="ARBA" id="ARBA00000085"/>
    </source>
</evidence>
<keyword evidence="5" id="KW-0808">Transferase</keyword>
<reference evidence="13" key="1">
    <citation type="submission" date="2009-06" db="EMBL/GenBank/DDBJ databases">
        <title>Complete sequence of Dickeya dadantii Ech703.</title>
        <authorList>
            <consortium name="US DOE Joint Genome Institute"/>
            <person name="Lucas S."/>
            <person name="Copeland A."/>
            <person name="Lapidus A."/>
            <person name="Glavina del Rio T."/>
            <person name="Dalin E."/>
            <person name="Tice H."/>
            <person name="Bruce D."/>
            <person name="Goodwin L."/>
            <person name="Pitluck S."/>
            <person name="Chertkov O."/>
            <person name="Brettin T."/>
            <person name="Detter J.C."/>
            <person name="Han C."/>
            <person name="Larimer F."/>
            <person name="Land M."/>
            <person name="Hauser L."/>
            <person name="Kyrpides N."/>
            <person name="Mikhailova N."/>
            <person name="Balakrishnan V."/>
            <person name="Glasner J."/>
            <person name="Perna N.T."/>
        </authorList>
    </citation>
    <scope>NUCLEOTIDE SEQUENCE [LARGE SCALE GENOMIC DNA]</scope>
    <source>
        <strain evidence="13">Ech703</strain>
    </source>
</reference>
<proteinExistence type="predicted"/>
<dbReference type="PANTHER" id="PTHR45436:SF1">
    <property type="entry name" value="SENSOR PROTEIN QSEC"/>
    <property type="match status" value="1"/>
</dbReference>
<evidence type="ECO:0000259" key="12">
    <source>
        <dbReference type="PROSITE" id="PS50885"/>
    </source>
</evidence>
<dbReference type="HOGENOM" id="CLU_000445_89_37_6"/>
<dbReference type="InterPro" id="IPR036890">
    <property type="entry name" value="HATPase_C_sf"/>
</dbReference>
<dbReference type="RefSeq" id="WP_015854262.1">
    <property type="nucleotide sequence ID" value="NC_012880.1"/>
</dbReference>
<dbReference type="InterPro" id="IPR013727">
    <property type="entry name" value="2CSK_N"/>
</dbReference>
<evidence type="ECO:0000313" key="13">
    <source>
        <dbReference type="EMBL" id="ACS86356.1"/>
    </source>
</evidence>
<dbReference type="Gene3D" id="1.10.287.130">
    <property type="match status" value="1"/>
</dbReference>
<dbReference type="EC" id="2.7.13.3" evidence="3"/>
<evidence type="ECO:0000256" key="2">
    <source>
        <dbReference type="ARBA" id="ARBA00004370"/>
    </source>
</evidence>
<organism evidence="13 14">
    <name type="scientific">Musicola paradisiaca (strain Ech703)</name>
    <name type="common">Dickeya paradisiaca</name>
    <name type="synonym">Dickeya dadantii</name>
    <dbReference type="NCBI Taxonomy" id="579405"/>
    <lineage>
        <taxon>Bacteria</taxon>
        <taxon>Pseudomonadati</taxon>
        <taxon>Pseudomonadota</taxon>
        <taxon>Gammaproteobacteria</taxon>
        <taxon>Enterobacterales</taxon>
        <taxon>Pectobacteriaceae</taxon>
        <taxon>Musicola</taxon>
    </lineage>
</organism>
<comment type="catalytic activity">
    <reaction evidence="1">
        <text>ATP + protein L-histidine = ADP + protein N-phospho-L-histidine.</text>
        <dbReference type="EC" id="2.7.13.3"/>
    </reaction>
</comment>
<evidence type="ECO:0000259" key="11">
    <source>
        <dbReference type="PROSITE" id="PS50109"/>
    </source>
</evidence>
<evidence type="ECO:0000256" key="10">
    <source>
        <dbReference type="SAM" id="Phobius"/>
    </source>
</evidence>
<sequence>MPKVDSLRGQLVMYLGLPMVMLWAVSVWTHYGSARDAATHAYDRTLLASARTVAERLTVRDGRLAVDVPWVALDSFERNMNDPLYYQVVTPQGETLSGYDDLPAVPQNTPLSRSYPALVRFYDARYLGNEIRVAALWQPINEAGIDGMVLILVAERLSSRQSFAQRLLMTALISQSLLVSLALLMAVVLLRQLLRPLRQLSSLMLRREPGDLTPLPPLLHWAEMQPLMVAFNRYIERLNRMIQRQERFGADAAHQLRTPLAVLKTQVDVALKSKQPARWHDSLAGMRVTLAKTINLTERLLQLSRLRAQEQPELAQQSVDLADIARDACCSRLSAARSKRIDLGYEGEERCLTCGDPVLLAELCANLLDNAVKYTPDGGTITIRVAKGVLDVEDSGPGIPLAERTTAIMPFHRLDGHSDLAGSGLGLALVRDIAHWHHAQLQLLESQSLGGLCARVTFVPRCSDGG</sequence>
<feature type="domain" description="HAMP" evidence="12">
    <location>
        <begin position="191"/>
        <end position="243"/>
    </location>
</feature>
<dbReference type="InterPro" id="IPR003594">
    <property type="entry name" value="HATPase_dom"/>
</dbReference>
<dbReference type="Proteomes" id="UP000002734">
    <property type="component" value="Chromosome"/>
</dbReference>
<dbReference type="Pfam" id="PF00672">
    <property type="entry name" value="HAMP"/>
    <property type="match status" value="1"/>
</dbReference>
<dbReference type="AlphaFoldDB" id="C6C9T4"/>
<evidence type="ECO:0000313" key="14">
    <source>
        <dbReference type="Proteomes" id="UP000002734"/>
    </source>
</evidence>
<dbReference type="Pfam" id="PF08521">
    <property type="entry name" value="2CSK_N"/>
    <property type="match status" value="1"/>
</dbReference>
<keyword evidence="6 10" id="KW-0812">Transmembrane</keyword>
<dbReference type="InterPro" id="IPR036097">
    <property type="entry name" value="HisK_dim/P_sf"/>
</dbReference>
<dbReference type="Gene3D" id="6.10.340.10">
    <property type="match status" value="1"/>
</dbReference>
<evidence type="ECO:0000256" key="4">
    <source>
        <dbReference type="ARBA" id="ARBA00022553"/>
    </source>
</evidence>
<feature type="transmembrane region" description="Helical" evidence="10">
    <location>
        <begin position="167"/>
        <end position="190"/>
    </location>
</feature>
<gene>
    <name evidence="13" type="ordered locus">Dd703_2579</name>
</gene>
<feature type="transmembrane region" description="Helical" evidence="10">
    <location>
        <begin position="12"/>
        <end position="31"/>
    </location>
</feature>
<comment type="subcellular location">
    <subcellularLocation>
        <location evidence="2">Membrane</location>
    </subcellularLocation>
</comment>
<dbReference type="SMART" id="SM00304">
    <property type="entry name" value="HAMP"/>
    <property type="match status" value="1"/>
</dbReference>
<evidence type="ECO:0000256" key="5">
    <source>
        <dbReference type="ARBA" id="ARBA00022679"/>
    </source>
</evidence>
<keyword evidence="7 13" id="KW-0418">Kinase</keyword>
<feature type="domain" description="Histidine kinase" evidence="11">
    <location>
        <begin position="251"/>
        <end position="450"/>
    </location>
</feature>
<evidence type="ECO:0000256" key="9">
    <source>
        <dbReference type="ARBA" id="ARBA00023012"/>
    </source>
</evidence>
<dbReference type="GO" id="GO:0000155">
    <property type="term" value="F:phosphorelay sensor kinase activity"/>
    <property type="evidence" value="ECO:0007669"/>
    <property type="project" value="InterPro"/>
</dbReference>
<dbReference type="PROSITE" id="PS50109">
    <property type="entry name" value="HIS_KIN"/>
    <property type="match status" value="1"/>
</dbReference>
<dbReference type="CDD" id="cd00082">
    <property type="entry name" value="HisKA"/>
    <property type="match status" value="1"/>
</dbReference>